<evidence type="ECO:0000256" key="9">
    <source>
        <dbReference type="SAM" id="MobiDB-lite"/>
    </source>
</evidence>
<keyword evidence="8" id="KW-0511">Multifunctional enzyme</keyword>
<comment type="caution">
    <text evidence="11">The sequence shown here is derived from an EMBL/GenBank/DDBJ whole genome shotgun (WGS) entry which is preliminary data.</text>
</comment>
<dbReference type="InterPro" id="IPR036397">
    <property type="entry name" value="RNaseH_sf"/>
</dbReference>
<dbReference type="PROSITE" id="PS50994">
    <property type="entry name" value="INTEGRASE"/>
    <property type="match status" value="1"/>
</dbReference>
<keyword evidence="3" id="KW-0540">Nuclease</keyword>
<evidence type="ECO:0000256" key="3">
    <source>
        <dbReference type="ARBA" id="ARBA00022722"/>
    </source>
</evidence>
<evidence type="ECO:0000256" key="2">
    <source>
        <dbReference type="ARBA" id="ARBA00022695"/>
    </source>
</evidence>
<dbReference type="Proteomes" id="UP000269221">
    <property type="component" value="Unassembled WGS sequence"/>
</dbReference>
<keyword evidence="2" id="KW-0548">Nucleotidyltransferase</keyword>
<name>A0A3M0L837_HIRRU</name>
<keyword evidence="6" id="KW-0862">Zinc</keyword>
<organism evidence="11 12">
    <name type="scientific">Hirundo rustica rustica</name>
    <dbReference type="NCBI Taxonomy" id="333673"/>
    <lineage>
        <taxon>Eukaryota</taxon>
        <taxon>Metazoa</taxon>
        <taxon>Chordata</taxon>
        <taxon>Craniata</taxon>
        <taxon>Vertebrata</taxon>
        <taxon>Euteleostomi</taxon>
        <taxon>Archelosauria</taxon>
        <taxon>Archosauria</taxon>
        <taxon>Dinosauria</taxon>
        <taxon>Saurischia</taxon>
        <taxon>Theropoda</taxon>
        <taxon>Coelurosauria</taxon>
        <taxon>Aves</taxon>
        <taxon>Neognathae</taxon>
        <taxon>Neoaves</taxon>
        <taxon>Telluraves</taxon>
        <taxon>Australaves</taxon>
        <taxon>Passeriformes</taxon>
        <taxon>Sylvioidea</taxon>
        <taxon>Hirundinidae</taxon>
        <taxon>Hirundo</taxon>
    </lineage>
</organism>
<dbReference type="Gene3D" id="3.30.420.10">
    <property type="entry name" value="Ribonuclease H-like superfamily/Ribonuclease H"/>
    <property type="match status" value="1"/>
</dbReference>
<feature type="domain" description="Integrase catalytic" evidence="10">
    <location>
        <begin position="66"/>
        <end position="218"/>
    </location>
</feature>
<evidence type="ECO:0000256" key="5">
    <source>
        <dbReference type="ARBA" id="ARBA00022801"/>
    </source>
</evidence>
<dbReference type="AlphaFoldDB" id="A0A3M0L837"/>
<evidence type="ECO:0000256" key="8">
    <source>
        <dbReference type="ARBA" id="ARBA00023268"/>
    </source>
</evidence>
<evidence type="ECO:0000256" key="1">
    <source>
        <dbReference type="ARBA" id="ARBA00022679"/>
    </source>
</evidence>
<sequence>MHEKYTPTVLMPEPINLPRLHRPQDMLRKEPSNSKIKQQKGGETEHSLNVTVSDHDISKPILTTNSSYKPYRLRLTEGLLLKNKDWKFVSVNIDEQGTWQRIEGFELQEDKVQRMLPWRYLGLEIGEKTSRVIKHLIQAFSFMGIPRELKTDNGLAYRSKEFCSFLQQWGVGHKTGIPHSPTGQAVVERTHRKIKRVLNQQQQVLKTETPMIRLASSH</sequence>
<dbReference type="InterPro" id="IPR001584">
    <property type="entry name" value="Integrase_cat-core"/>
</dbReference>
<proteinExistence type="predicted"/>
<dbReference type="EMBL" id="QRBI01000095">
    <property type="protein sequence ID" value="RMC19210.1"/>
    <property type="molecule type" value="Genomic_DNA"/>
</dbReference>
<keyword evidence="1" id="KW-0808">Transferase</keyword>
<evidence type="ECO:0000256" key="7">
    <source>
        <dbReference type="ARBA" id="ARBA00022918"/>
    </source>
</evidence>
<keyword evidence="7" id="KW-0695">RNA-directed DNA polymerase</keyword>
<gene>
    <name evidence="11" type="ORF">DUI87_03815</name>
</gene>
<dbReference type="GO" id="GO:0035613">
    <property type="term" value="F:RNA stem-loop binding"/>
    <property type="evidence" value="ECO:0007669"/>
    <property type="project" value="TreeGrafter"/>
</dbReference>
<keyword evidence="4" id="KW-0255">Endonuclease</keyword>
<dbReference type="PANTHER" id="PTHR41694">
    <property type="entry name" value="ENDOGENOUS RETROVIRUS GROUP K MEMBER POL PROTEIN"/>
    <property type="match status" value="1"/>
</dbReference>
<dbReference type="Pfam" id="PF00665">
    <property type="entry name" value="rve"/>
    <property type="match status" value="1"/>
</dbReference>
<dbReference type="GO" id="GO:0003964">
    <property type="term" value="F:RNA-directed DNA polymerase activity"/>
    <property type="evidence" value="ECO:0007669"/>
    <property type="project" value="UniProtKB-KW"/>
</dbReference>
<keyword evidence="12" id="KW-1185">Reference proteome</keyword>
<protein>
    <recommendedName>
        <fullName evidence="10">Integrase catalytic domain-containing protein</fullName>
    </recommendedName>
</protein>
<feature type="region of interest" description="Disordered" evidence="9">
    <location>
        <begin position="25"/>
        <end position="46"/>
    </location>
</feature>
<evidence type="ECO:0000256" key="6">
    <source>
        <dbReference type="ARBA" id="ARBA00022833"/>
    </source>
</evidence>
<keyword evidence="5" id="KW-0378">Hydrolase</keyword>
<accession>A0A3M0L837</accession>
<evidence type="ECO:0000259" key="10">
    <source>
        <dbReference type="PROSITE" id="PS50994"/>
    </source>
</evidence>
<dbReference type="SUPFAM" id="SSF53098">
    <property type="entry name" value="Ribonuclease H-like"/>
    <property type="match status" value="1"/>
</dbReference>
<evidence type="ECO:0000313" key="11">
    <source>
        <dbReference type="EMBL" id="RMC19210.1"/>
    </source>
</evidence>
<evidence type="ECO:0000313" key="12">
    <source>
        <dbReference type="Proteomes" id="UP000269221"/>
    </source>
</evidence>
<dbReference type="InterPro" id="IPR012337">
    <property type="entry name" value="RNaseH-like_sf"/>
</dbReference>
<reference evidence="11 12" key="1">
    <citation type="submission" date="2018-07" db="EMBL/GenBank/DDBJ databases">
        <title>A high quality draft genome assembly of the barn swallow (H. rustica rustica).</title>
        <authorList>
            <person name="Formenti G."/>
            <person name="Chiara M."/>
            <person name="Poveda L."/>
            <person name="Francoijs K.-J."/>
            <person name="Bonisoli-Alquati A."/>
            <person name="Canova L."/>
            <person name="Gianfranceschi L."/>
            <person name="Horner D.S."/>
            <person name="Saino N."/>
        </authorList>
    </citation>
    <scope>NUCLEOTIDE SEQUENCE [LARGE SCALE GENOMIC DNA]</scope>
    <source>
        <strain evidence="11">Chelidonia</strain>
        <tissue evidence="11">Blood</tissue>
    </source>
</reference>
<dbReference type="OrthoDB" id="9359997at2759"/>
<dbReference type="PANTHER" id="PTHR41694:SF4">
    <property type="entry name" value="ENDOGENOUS RETROVIRUS GROUP K MEMBER 10 POL PROTEIN-RELATED"/>
    <property type="match status" value="1"/>
</dbReference>
<evidence type="ECO:0000256" key="4">
    <source>
        <dbReference type="ARBA" id="ARBA00022759"/>
    </source>
</evidence>
<dbReference type="GO" id="GO:0016787">
    <property type="term" value="F:hydrolase activity"/>
    <property type="evidence" value="ECO:0007669"/>
    <property type="project" value="UniProtKB-KW"/>
</dbReference>
<dbReference type="GO" id="GO:0015074">
    <property type="term" value="P:DNA integration"/>
    <property type="evidence" value="ECO:0007669"/>
    <property type="project" value="InterPro"/>
</dbReference>
<dbReference type="GO" id="GO:0004519">
    <property type="term" value="F:endonuclease activity"/>
    <property type="evidence" value="ECO:0007669"/>
    <property type="project" value="UniProtKB-KW"/>
</dbReference>